<dbReference type="PANTHER" id="PTHR21615:SF2">
    <property type="entry name" value="CYCLIN N-TERMINAL DOMAIN-CONTAINING PROTEIN 1"/>
    <property type="match status" value="1"/>
</dbReference>
<evidence type="ECO:0000313" key="1">
    <source>
        <dbReference type="EMBL" id="VDD87492.1"/>
    </source>
</evidence>
<dbReference type="CDD" id="cd20541">
    <property type="entry name" value="CYCLIN_CNTD1"/>
    <property type="match status" value="1"/>
</dbReference>
<organism evidence="3">
    <name type="scientific">Enterobius vermicularis</name>
    <name type="common">Human pinworm</name>
    <dbReference type="NCBI Taxonomy" id="51028"/>
    <lineage>
        <taxon>Eukaryota</taxon>
        <taxon>Metazoa</taxon>
        <taxon>Ecdysozoa</taxon>
        <taxon>Nematoda</taxon>
        <taxon>Chromadorea</taxon>
        <taxon>Rhabditida</taxon>
        <taxon>Spirurina</taxon>
        <taxon>Oxyuridomorpha</taxon>
        <taxon>Oxyuroidea</taxon>
        <taxon>Oxyuridae</taxon>
        <taxon>Enterobius</taxon>
    </lineage>
</organism>
<proteinExistence type="predicted"/>
<sequence>MEDDAAVDKETRLQPKLVKKECREELLHPNFCDNLYSLPEDLKVDWLSYLHAENLARIADAKEFSKLFSTESTTQFIFTVCIRLRLPQEVKYSAALIFETFMAEHVEELYALVYKTNYSERKKYYEWERVETTVSRHITLRILSAIQVASKLHNYHESLSRKAVQMCLKSIGYAYTEDTVMLSELRLLTSLDWNLHYRCTPLVYAETLLKMLVTRWNRKLNTSDYWQYVLLVLDCVFLFWNDVYKRMLSNVLRVPAETIHRHQYCRVEADWVLLSAGVIATAASCSEGMEVADKVIVQLEKICGTPLTDITDMCVAIMESILDREKKNCLSESVSSDELIVFISDL</sequence>
<keyword evidence="2" id="KW-1185">Reference proteome</keyword>
<dbReference type="Gene3D" id="1.10.472.10">
    <property type="entry name" value="Cyclin-like"/>
    <property type="match status" value="1"/>
</dbReference>
<dbReference type="WBParaSite" id="EVEC_0000292701-mRNA-1">
    <property type="protein sequence ID" value="EVEC_0000292701-mRNA-1"/>
    <property type="gene ID" value="EVEC_0000292701"/>
</dbReference>
<dbReference type="AlphaFoldDB" id="A0A0N4UZ87"/>
<dbReference type="OrthoDB" id="9983043at2759"/>
<dbReference type="GO" id="GO:0035861">
    <property type="term" value="C:site of double-strand break"/>
    <property type="evidence" value="ECO:0007669"/>
    <property type="project" value="TreeGrafter"/>
</dbReference>
<dbReference type="Proteomes" id="UP000274131">
    <property type="component" value="Unassembled WGS sequence"/>
</dbReference>
<dbReference type="SUPFAM" id="SSF47954">
    <property type="entry name" value="Cyclin-like"/>
    <property type="match status" value="1"/>
</dbReference>
<reference evidence="3" key="1">
    <citation type="submission" date="2017-02" db="UniProtKB">
        <authorList>
            <consortium name="WormBaseParasite"/>
        </authorList>
    </citation>
    <scope>IDENTIFICATION</scope>
</reference>
<name>A0A0N4UZ87_ENTVE</name>
<reference evidence="1 2" key="2">
    <citation type="submission" date="2018-10" db="EMBL/GenBank/DDBJ databases">
        <authorList>
            <consortium name="Pathogen Informatics"/>
        </authorList>
    </citation>
    <scope>NUCLEOTIDE SEQUENCE [LARGE SCALE GENOMIC DNA]</scope>
</reference>
<dbReference type="InterPro" id="IPR036915">
    <property type="entry name" value="Cyclin-like_sf"/>
</dbReference>
<dbReference type="PANTHER" id="PTHR21615">
    <property type="entry name" value="CYCLIN N-TERMINAL DOMAIN-CONTAINING PROTEIN 1"/>
    <property type="match status" value="1"/>
</dbReference>
<evidence type="ECO:0000313" key="2">
    <source>
        <dbReference type="Proteomes" id="UP000274131"/>
    </source>
</evidence>
<accession>A0A0N4UZ87</accession>
<dbReference type="EMBL" id="UXUI01007420">
    <property type="protein sequence ID" value="VDD87492.1"/>
    <property type="molecule type" value="Genomic_DNA"/>
</dbReference>
<gene>
    <name evidence="1" type="ORF">EVEC_LOCUS2635</name>
</gene>
<protein>
    <submittedName>
        <fullName evidence="3">Cyclin N-terminal domain-containing protein</fullName>
    </submittedName>
</protein>
<evidence type="ECO:0000313" key="3">
    <source>
        <dbReference type="WBParaSite" id="EVEC_0000292701-mRNA-1"/>
    </source>
</evidence>
<dbReference type="STRING" id="51028.A0A0N4UZ87"/>
<dbReference type="GO" id="GO:0007131">
    <property type="term" value="P:reciprocal meiotic recombination"/>
    <property type="evidence" value="ECO:0007669"/>
    <property type="project" value="TreeGrafter"/>
</dbReference>